<dbReference type="RefSeq" id="WP_060777995.1">
    <property type="nucleotide sequence ID" value="NZ_CAJHLF010000003.1"/>
</dbReference>
<dbReference type="Pfam" id="PF00953">
    <property type="entry name" value="Glycos_transf_4"/>
    <property type="match status" value="1"/>
</dbReference>
<dbReference type="GO" id="GO:0008360">
    <property type="term" value="P:regulation of cell shape"/>
    <property type="evidence" value="ECO:0007669"/>
    <property type="project" value="UniProtKB-KW"/>
</dbReference>
<gene>
    <name evidence="7 10" type="primary">mraY</name>
    <name evidence="11" type="ORF">I6G68_07225</name>
    <name evidence="10" type="ORF">ODY43_03615</name>
</gene>
<comment type="catalytic activity">
    <reaction evidence="7">
        <text>UDP-N-acetyl-alpha-D-muramoyl-L-alanyl-gamma-D-glutamyl-L-lysyl-D-alanyl-D-alanine + di-trans,octa-cis-undecaprenyl phosphate = Mur2Ac(oyl-L-Ala-gamma-D-Glu-L-Lys-D-Ala-D-Ala)-di-trans,octa-cis-undecaprenyl diphosphate + UMP</text>
        <dbReference type="Rhea" id="RHEA:21920"/>
        <dbReference type="ChEBI" id="CHEBI:57865"/>
        <dbReference type="ChEBI" id="CHEBI:60032"/>
        <dbReference type="ChEBI" id="CHEBI:60392"/>
        <dbReference type="ChEBI" id="CHEBI:70758"/>
        <dbReference type="EC" id="2.7.8.13"/>
    </reaction>
</comment>
<dbReference type="GO" id="GO:0008963">
    <property type="term" value="F:phospho-N-acetylmuramoyl-pentapeptide-transferase activity"/>
    <property type="evidence" value="ECO:0007669"/>
    <property type="project" value="UniProtKB-UniRule"/>
</dbReference>
<evidence type="ECO:0000256" key="5">
    <source>
        <dbReference type="ARBA" id="ARBA00022989"/>
    </source>
</evidence>
<dbReference type="CDD" id="cd06852">
    <property type="entry name" value="GT_MraY"/>
    <property type="match status" value="1"/>
</dbReference>
<evidence type="ECO:0000256" key="7">
    <source>
        <dbReference type="HAMAP-Rule" id="MF_00038"/>
    </source>
</evidence>
<evidence type="ECO:0000313" key="10">
    <source>
        <dbReference type="EMBL" id="MCY3053069.1"/>
    </source>
</evidence>
<keyword evidence="3 7" id="KW-0808">Transferase</keyword>
<evidence type="ECO:0000256" key="3">
    <source>
        <dbReference type="ARBA" id="ARBA00022679"/>
    </source>
</evidence>
<feature type="transmembrane region" description="Helical" evidence="7">
    <location>
        <begin position="248"/>
        <end position="269"/>
    </location>
</feature>
<sequence length="315" mass="35001">MLFTFILSFLITVILMPIFIQWMHAKQFGQEILAIGPSWHKQKSGTPTMGGLVFLFASLLALTIHKLWHSYFSLPLVILMLSLILFAGIGFVDDFLKIFKKQNEGLTSKQKFLSQLMASAILILAMYFSGLNISLPLPFGFSTSSFLVVFIFAVFWITGFSNAFNLTDGIDGLASGNGIISLTAYLIIFLKQGQMDLALFNVALIASLFGFLIFNMKTAKVFMGDAGSLAIGASLAVISLMTGNPWSLLVFGFIYVVETASVMIQVTYFKKTGKRIFKMTPIHHHFEMEGWSEWKIDFVLWGIAAALSVIGIFIF</sequence>
<keyword evidence="7" id="KW-0133">Cell shape</keyword>
<feature type="binding site" evidence="9">
    <location>
        <position position="165"/>
    </location>
    <ligand>
        <name>Mg(2+)</name>
        <dbReference type="ChEBI" id="CHEBI:18420"/>
    </ligand>
</feature>
<evidence type="ECO:0000256" key="9">
    <source>
        <dbReference type="PIRSR" id="PIRSR600715-1"/>
    </source>
</evidence>
<dbReference type="AlphaFoldDB" id="A0A0X8FE80"/>
<accession>A0A0X8FE80</accession>
<dbReference type="GO" id="GO:0009252">
    <property type="term" value="P:peptidoglycan biosynthetic process"/>
    <property type="evidence" value="ECO:0007669"/>
    <property type="project" value="UniProtKB-UniRule"/>
</dbReference>
<evidence type="ECO:0000256" key="2">
    <source>
        <dbReference type="ARBA" id="ARBA00005583"/>
    </source>
</evidence>
<keyword evidence="7 9" id="KW-0479">Metal-binding</keyword>
<feature type="transmembrane region" description="Helical" evidence="7">
    <location>
        <begin position="112"/>
        <end position="133"/>
    </location>
</feature>
<keyword evidence="7" id="KW-1003">Cell membrane</keyword>
<protein>
    <recommendedName>
        <fullName evidence="7 8">Phospho-N-acetylmuramoyl-pentapeptide-transferase</fullName>
        <ecNumber evidence="7 8">2.7.8.13</ecNumber>
    </recommendedName>
    <alternativeName>
        <fullName evidence="7">UDP-MurNAc-pentapeptide phosphotransferase</fullName>
    </alternativeName>
</protein>
<dbReference type="InterPro" id="IPR018480">
    <property type="entry name" value="PNAcMuramoyl-5peptid_Trfase_CS"/>
</dbReference>
<keyword evidence="6 7" id="KW-0472">Membrane</keyword>
<reference evidence="10" key="2">
    <citation type="submission" date="2022-09" db="EMBL/GenBank/DDBJ databases">
        <title>Aerococcus urinae taxonomy study.</title>
        <authorList>
            <person name="Christensen J."/>
            <person name="Senneby E."/>
        </authorList>
    </citation>
    <scope>NUCLEOTIDE SEQUENCE</scope>
    <source>
        <strain evidence="10">NLD-066-U95</strain>
    </source>
</reference>
<dbReference type="UniPathway" id="UPA00219"/>
<evidence type="ECO:0000256" key="6">
    <source>
        <dbReference type="ARBA" id="ARBA00023136"/>
    </source>
</evidence>
<keyword evidence="7" id="KW-0573">Peptidoglycan synthesis</keyword>
<dbReference type="GeneID" id="35767347"/>
<feature type="transmembrane region" description="Helical" evidence="7">
    <location>
        <begin position="298"/>
        <end position="314"/>
    </location>
</feature>
<evidence type="ECO:0000313" key="13">
    <source>
        <dbReference type="Proteomes" id="UP001069145"/>
    </source>
</evidence>
<evidence type="ECO:0000256" key="1">
    <source>
        <dbReference type="ARBA" id="ARBA00004141"/>
    </source>
</evidence>
<dbReference type="Proteomes" id="UP000594771">
    <property type="component" value="Chromosome"/>
</dbReference>
<dbReference type="PROSITE" id="PS01347">
    <property type="entry name" value="MRAY_1"/>
    <property type="match status" value="1"/>
</dbReference>
<dbReference type="GO" id="GO:0005886">
    <property type="term" value="C:plasma membrane"/>
    <property type="evidence" value="ECO:0007669"/>
    <property type="project" value="UniProtKB-SubCell"/>
</dbReference>
<evidence type="ECO:0000313" key="11">
    <source>
        <dbReference type="EMBL" id="QPS01150.1"/>
    </source>
</evidence>
<comment type="function">
    <text evidence="7">Catalyzes the initial step of the lipid cycle reactions in the biosynthesis of the cell wall peptidoglycan: transfers peptidoglycan precursor phospho-MurNAc-pentapeptide from UDP-MurNAc-pentapeptide onto the lipid carrier undecaprenyl phosphate, yielding undecaprenyl-pyrophosphoryl-MurNAc-pentapeptide, known as lipid I.</text>
</comment>
<comment type="similarity">
    <text evidence="2 7">Belongs to the glycosyltransferase 4 family. MraY subfamily.</text>
</comment>
<dbReference type="InterPro" id="IPR003524">
    <property type="entry name" value="PNAcMuramoyl-5peptid_Trfase"/>
</dbReference>
<evidence type="ECO:0000256" key="8">
    <source>
        <dbReference type="NCBIfam" id="TIGR00445"/>
    </source>
</evidence>
<dbReference type="PROSITE" id="PS01348">
    <property type="entry name" value="MRAY_2"/>
    <property type="match status" value="1"/>
</dbReference>
<keyword evidence="7" id="KW-0132">Cell division</keyword>
<dbReference type="HAMAP" id="MF_00038">
    <property type="entry name" value="MraY"/>
    <property type="match status" value="1"/>
</dbReference>
<feature type="binding site" evidence="9">
    <location>
        <position position="225"/>
    </location>
    <ligand>
        <name>Mg(2+)</name>
        <dbReference type="ChEBI" id="CHEBI:18420"/>
    </ligand>
</feature>
<keyword evidence="5 7" id="KW-1133">Transmembrane helix</keyword>
<dbReference type="EMBL" id="CP065662">
    <property type="protein sequence ID" value="QPS01150.1"/>
    <property type="molecule type" value="Genomic_DNA"/>
</dbReference>
<name>A0A0X8FE80_9LACT</name>
<comment type="subcellular location">
    <subcellularLocation>
        <location evidence="7">Cell membrane</location>
        <topology evidence="7">Multi-pass membrane protein</topology>
    </subcellularLocation>
    <subcellularLocation>
        <location evidence="1">Membrane</location>
        <topology evidence="1">Multi-pass membrane protein</topology>
    </subcellularLocation>
</comment>
<feature type="transmembrane region" description="Helical" evidence="7">
    <location>
        <begin position="221"/>
        <end position="242"/>
    </location>
</feature>
<organism evidence="11 12">
    <name type="scientific">Aerococcus urinae</name>
    <dbReference type="NCBI Taxonomy" id="1376"/>
    <lineage>
        <taxon>Bacteria</taxon>
        <taxon>Bacillati</taxon>
        <taxon>Bacillota</taxon>
        <taxon>Bacilli</taxon>
        <taxon>Lactobacillales</taxon>
        <taxon>Aerococcaceae</taxon>
        <taxon>Aerococcus</taxon>
    </lineage>
</organism>
<keyword evidence="4 7" id="KW-0812">Transmembrane</keyword>
<dbReference type="InterPro" id="IPR000715">
    <property type="entry name" value="Glycosyl_transferase_4"/>
</dbReference>
<dbReference type="EC" id="2.7.8.13" evidence="7 8"/>
<dbReference type="Proteomes" id="UP001069145">
    <property type="component" value="Unassembled WGS sequence"/>
</dbReference>
<dbReference type="PANTHER" id="PTHR22926:SF5">
    <property type="entry name" value="PHOSPHO-N-ACETYLMURAMOYL-PENTAPEPTIDE-TRANSFERASE HOMOLOG"/>
    <property type="match status" value="1"/>
</dbReference>
<dbReference type="NCBIfam" id="TIGR00445">
    <property type="entry name" value="mraY"/>
    <property type="match status" value="1"/>
</dbReference>
<feature type="transmembrane region" description="Helical" evidence="7">
    <location>
        <begin position="172"/>
        <end position="191"/>
    </location>
</feature>
<feature type="transmembrane region" description="Helical" evidence="7">
    <location>
        <begin position="197"/>
        <end position="214"/>
    </location>
</feature>
<dbReference type="GO" id="GO:0046872">
    <property type="term" value="F:metal ion binding"/>
    <property type="evidence" value="ECO:0007669"/>
    <property type="project" value="UniProtKB-KW"/>
</dbReference>
<dbReference type="GO" id="GO:0071555">
    <property type="term" value="P:cell wall organization"/>
    <property type="evidence" value="ECO:0007669"/>
    <property type="project" value="UniProtKB-KW"/>
</dbReference>
<evidence type="ECO:0000256" key="4">
    <source>
        <dbReference type="ARBA" id="ARBA00022692"/>
    </source>
</evidence>
<dbReference type="EMBL" id="JAOTML010000003">
    <property type="protein sequence ID" value="MCY3053069.1"/>
    <property type="molecule type" value="Genomic_DNA"/>
</dbReference>
<comment type="pathway">
    <text evidence="7">Cell wall biogenesis; peptidoglycan biosynthesis.</text>
</comment>
<feature type="transmembrane region" description="Helical" evidence="7">
    <location>
        <begin position="71"/>
        <end position="92"/>
    </location>
</feature>
<keyword evidence="13" id="KW-1185">Reference proteome</keyword>
<proteinExistence type="inferred from homology"/>
<keyword evidence="7" id="KW-0131">Cell cycle</keyword>
<dbReference type="GO" id="GO:0051301">
    <property type="term" value="P:cell division"/>
    <property type="evidence" value="ECO:0007669"/>
    <property type="project" value="UniProtKB-KW"/>
</dbReference>
<keyword evidence="7 9" id="KW-0460">Magnesium</keyword>
<dbReference type="OrthoDB" id="9805475at2"/>
<feature type="transmembrane region" description="Helical" evidence="7">
    <location>
        <begin position="46"/>
        <end position="65"/>
    </location>
</feature>
<feature type="transmembrane region" description="Helical" evidence="7">
    <location>
        <begin position="6"/>
        <end position="25"/>
    </location>
</feature>
<dbReference type="KEGG" id="aun:AWM73_02825"/>
<dbReference type="PANTHER" id="PTHR22926">
    <property type="entry name" value="PHOSPHO-N-ACETYLMURAMOYL-PENTAPEPTIDE-TRANSFERASE"/>
    <property type="match status" value="1"/>
</dbReference>
<keyword evidence="7" id="KW-0961">Cell wall biogenesis/degradation</keyword>
<comment type="cofactor">
    <cofactor evidence="7 9">
        <name>Mg(2+)</name>
        <dbReference type="ChEBI" id="CHEBI:18420"/>
    </cofactor>
</comment>
<feature type="transmembrane region" description="Helical" evidence="7">
    <location>
        <begin position="139"/>
        <end position="160"/>
    </location>
</feature>
<dbReference type="Pfam" id="PF10555">
    <property type="entry name" value="MraY_sig1"/>
    <property type="match status" value="1"/>
</dbReference>
<evidence type="ECO:0000313" key="12">
    <source>
        <dbReference type="Proteomes" id="UP000594771"/>
    </source>
</evidence>
<reference evidence="11 12" key="1">
    <citation type="submission" date="2020-12" db="EMBL/GenBank/DDBJ databases">
        <title>FDA dAtabase for Regulatory Grade micrObial Sequences (FDA-ARGOS): Supporting development and validation of Infectious Disease Dx tests.</title>
        <authorList>
            <person name="Sproer C."/>
            <person name="Gronow S."/>
            <person name="Severitt S."/>
            <person name="Schroder I."/>
            <person name="Tallon L."/>
            <person name="Sadzewicz L."/>
            <person name="Zhao X."/>
            <person name="Boylan J."/>
            <person name="Ott S."/>
            <person name="Bowen H."/>
            <person name="Vavikolanu K."/>
            <person name="Mehta A."/>
            <person name="Aluvathingal J."/>
            <person name="Nadendla S."/>
            <person name="Lowell S."/>
            <person name="Myers T."/>
            <person name="Yan Y."/>
            <person name="Sichtig H."/>
        </authorList>
    </citation>
    <scope>NUCLEOTIDE SEQUENCE [LARGE SCALE GENOMIC DNA]</scope>
    <source>
        <strain evidence="11 12">FDAARGOS_911</strain>
    </source>
</reference>